<dbReference type="EMBL" id="CP024785">
    <property type="protein sequence ID" value="AUB38473.1"/>
    <property type="molecule type" value="Genomic_DNA"/>
</dbReference>
<protein>
    <submittedName>
        <fullName evidence="1">Uncharacterized protein</fullName>
    </submittedName>
</protein>
<proteinExistence type="predicted"/>
<dbReference type="AlphaFoldDB" id="A0A2K8ST26"/>
<dbReference type="KEGG" id="nfl:COO91_04443"/>
<name>A0A2K8ST26_9NOSO</name>
<sequence length="42" mass="4796">MRKKQGSREQGARENNFPLCPPPLYLFPMPHAPCPMPNSLFP</sequence>
<dbReference type="Proteomes" id="UP000232003">
    <property type="component" value="Chromosome"/>
</dbReference>
<evidence type="ECO:0000313" key="1">
    <source>
        <dbReference type="EMBL" id="AUB38473.1"/>
    </source>
</evidence>
<gene>
    <name evidence="1" type="ORF">COO91_04443</name>
</gene>
<evidence type="ECO:0000313" key="2">
    <source>
        <dbReference type="Proteomes" id="UP000232003"/>
    </source>
</evidence>
<accession>A0A2K8ST26</accession>
<keyword evidence="2" id="KW-1185">Reference proteome</keyword>
<reference evidence="1 2" key="1">
    <citation type="submission" date="2017-11" db="EMBL/GenBank/DDBJ databases">
        <title>Complete genome of a free-living desiccation-tolerant cyanobacterium and its photosynthetic adaptation to extreme terrestrial habitat.</title>
        <authorList>
            <person name="Shang J."/>
        </authorList>
    </citation>
    <scope>NUCLEOTIDE SEQUENCE [LARGE SCALE GENOMIC DNA]</scope>
    <source>
        <strain evidence="1 2">CCNUN1</strain>
    </source>
</reference>
<organism evidence="1 2">
    <name type="scientific">Nostoc flagelliforme CCNUN1</name>
    <dbReference type="NCBI Taxonomy" id="2038116"/>
    <lineage>
        <taxon>Bacteria</taxon>
        <taxon>Bacillati</taxon>
        <taxon>Cyanobacteriota</taxon>
        <taxon>Cyanophyceae</taxon>
        <taxon>Nostocales</taxon>
        <taxon>Nostocaceae</taxon>
        <taxon>Nostoc</taxon>
    </lineage>
</organism>